<dbReference type="SUPFAM" id="SSF53335">
    <property type="entry name" value="S-adenosyl-L-methionine-dependent methyltransferases"/>
    <property type="match status" value="1"/>
</dbReference>
<keyword evidence="2 3" id="KW-0808">Transferase</keyword>
<reference evidence="4" key="1">
    <citation type="submission" date="2018-12" db="EMBL/GenBank/DDBJ databases">
        <title>Complete genome sequence of Roseovarius sp. MME-070.</title>
        <authorList>
            <person name="Nam Y.-D."/>
            <person name="Kang J."/>
            <person name="Chung W.-H."/>
            <person name="Park Y.S."/>
        </authorList>
    </citation>
    <scope>NUCLEOTIDE SEQUENCE [LARGE SCALE GENOMIC DNA]</scope>
    <source>
        <strain evidence="4">MME-070</strain>
    </source>
</reference>
<organism evidence="3 4">
    <name type="scientific">Roseovarius faecimaris</name>
    <dbReference type="NCBI Taxonomy" id="2494550"/>
    <lineage>
        <taxon>Bacteria</taxon>
        <taxon>Pseudomonadati</taxon>
        <taxon>Pseudomonadota</taxon>
        <taxon>Alphaproteobacteria</taxon>
        <taxon>Rhodobacterales</taxon>
        <taxon>Roseobacteraceae</taxon>
        <taxon>Roseovarius</taxon>
    </lineage>
</organism>
<dbReference type="OrthoDB" id="9793723at2"/>
<dbReference type="Gene3D" id="3.40.50.150">
    <property type="entry name" value="Vaccinia Virus protein VP39"/>
    <property type="match status" value="1"/>
</dbReference>
<dbReference type="RefSeq" id="WP_157708795.1">
    <property type="nucleotide sequence ID" value="NZ_CP034348.1"/>
</dbReference>
<dbReference type="AlphaFoldDB" id="A0A6I6IVK7"/>
<dbReference type="Proteomes" id="UP000428330">
    <property type="component" value="Chromosome"/>
</dbReference>
<evidence type="ECO:0000313" key="4">
    <source>
        <dbReference type="Proteomes" id="UP000428330"/>
    </source>
</evidence>
<protein>
    <submittedName>
        <fullName evidence="3">SAM-dependent methyltransferase</fullName>
    </submittedName>
</protein>
<accession>A0A6I6IVK7</accession>
<dbReference type="PANTHER" id="PTHR13090:SF1">
    <property type="entry name" value="ARGININE-HYDROXYLASE NDUFAF5, MITOCHONDRIAL"/>
    <property type="match status" value="1"/>
</dbReference>
<evidence type="ECO:0000313" key="3">
    <source>
        <dbReference type="EMBL" id="QGY00115.1"/>
    </source>
</evidence>
<name>A0A6I6IVK7_9RHOB</name>
<evidence type="ECO:0000256" key="2">
    <source>
        <dbReference type="ARBA" id="ARBA00022679"/>
    </source>
</evidence>
<dbReference type="InterPro" id="IPR050602">
    <property type="entry name" value="Malonyl-ACP_OMT"/>
</dbReference>
<evidence type="ECO:0000256" key="1">
    <source>
        <dbReference type="ARBA" id="ARBA00022603"/>
    </source>
</evidence>
<gene>
    <name evidence="3" type="ORF">EI983_18335</name>
</gene>
<dbReference type="GO" id="GO:0032259">
    <property type="term" value="P:methylation"/>
    <property type="evidence" value="ECO:0007669"/>
    <property type="project" value="UniProtKB-KW"/>
</dbReference>
<dbReference type="InterPro" id="IPR029063">
    <property type="entry name" value="SAM-dependent_MTases_sf"/>
</dbReference>
<proteinExistence type="predicted"/>
<keyword evidence="4" id="KW-1185">Reference proteome</keyword>
<dbReference type="KEGG" id="rom:EI983_18335"/>
<dbReference type="EMBL" id="CP034348">
    <property type="protein sequence ID" value="QGY00115.1"/>
    <property type="molecule type" value="Genomic_DNA"/>
</dbReference>
<dbReference type="GO" id="GO:0008168">
    <property type="term" value="F:methyltransferase activity"/>
    <property type="evidence" value="ECO:0007669"/>
    <property type="project" value="UniProtKB-KW"/>
</dbReference>
<keyword evidence="1 3" id="KW-0489">Methyltransferase</keyword>
<dbReference type="PANTHER" id="PTHR13090">
    <property type="entry name" value="ARGININE-HYDROXYLASE NDUFAF5, MITOCHONDRIAL"/>
    <property type="match status" value="1"/>
</dbReference>
<sequence length="273" mass="29966">MTEPLIDRDALALHRRRAARSDAPATFLHEQAMDEIKDRLSMVNKSFMKPAVISGLPAVWSDMIPGSRHIADEDLLDLEEQGQDLIIHALSLHWANDPLGQLIQCRRALGPDGLFLAALFGGTTLHELRTAFAQAESDLYGGLSPRIVPMAEIRDLGGLLQRAGFALPVADSVPFTVSYETPLHLMRDLRAMGEVNALTARARRPMRRALLMRACEIYAESFGTADGRIPATFDIVFLTGWAPAPDQPQPLRPGSATTRLADALNTKETPLKD</sequence>